<dbReference type="GO" id="GO:0032588">
    <property type="term" value="C:trans-Golgi network membrane"/>
    <property type="evidence" value="ECO:0000318"/>
    <property type="project" value="GO_Central"/>
</dbReference>
<evidence type="ECO:0000256" key="6">
    <source>
        <dbReference type="ARBA" id="ARBA00023329"/>
    </source>
</evidence>
<keyword evidence="9" id="KW-1185">Reference proteome</keyword>
<dbReference type="KEGG" id="smo:SELMODRAFT_92029"/>
<comment type="function">
    <text evidence="1 7">Probably involved in membrane trafficking.</text>
</comment>
<dbReference type="InParanoid" id="D8REU7"/>
<evidence type="ECO:0000256" key="1">
    <source>
        <dbReference type="ARBA" id="ARBA00004003"/>
    </source>
</evidence>
<comment type="subcellular location">
    <subcellularLocation>
        <location evidence="7">Cell membrane</location>
        <topology evidence="7">Multi-pass membrane protein</topology>
    </subcellularLocation>
    <subcellularLocation>
        <location evidence="7">Cytoplasmic vesicle</location>
        <location evidence="7">Secretory vesicle membrane</location>
        <topology evidence="7">Multi-pass membrane protein</topology>
    </subcellularLocation>
</comment>
<feature type="transmembrane region" description="Helical" evidence="7">
    <location>
        <begin position="132"/>
        <end position="159"/>
    </location>
</feature>
<gene>
    <name evidence="8" type="ORF">SELMODRAFT_92029</name>
</gene>
<dbReference type="GO" id="GO:0005886">
    <property type="term" value="C:plasma membrane"/>
    <property type="evidence" value="ECO:0007669"/>
    <property type="project" value="UniProtKB-SubCell"/>
</dbReference>
<feature type="transmembrane region" description="Helical" evidence="7">
    <location>
        <begin position="99"/>
        <end position="120"/>
    </location>
</feature>
<dbReference type="eggNOG" id="KOG3088">
    <property type="taxonomic scope" value="Eukaryota"/>
</dbReference>
<evidence type="ECO:0000256" key="3">
    <source>
        <dbReference type="ARBA" id="ARBA00022692"/>
    </source>
</evidence>
<dbReference type="GO" id="GO:0015031">
    <property type="term" value="P:protein transport"/>
    <property type="evidence" value="ECO:0007669"/>
    <property type="project" value="InterPro"/>
</dbReference>
<dbReference type="HOGENOM" id="CLU_066546_3_2_1"/>
<dbReference type="PANTHER" id="PTHR10687:SF2">
    <property type="entry name" value="SECRETORY CARRIER-ASSOCIATED MEMBRANE PROTEIN"/>
    <property type="match status" value="1"/>
</dbReference>
<dbReference type="Gramene" id="EFJ29726">
    <property type="protein sequence ID" value="EFJ29726"/>
    <property type="gene ID" value="SELMODRAFT_92029"/>
</dbReference>
<reference evidence="8 9" key="1">
    <citation type="journal article" date="2011" name="Science">
        <title>The Selaginella genome identifies genetic changes associated with the evolution of vascular plants.</title>
        <authorList>
            <person name="Banks J.A."/>
            <person name="Nishiyama T."/>
            <person name="Hasebe M."/>
            <person name="Bowman J.L."/>
            <person name="Gribskov M."/>
            <person name="dePamphilis C."/>
            <person name="Albert V.A."/>
            <person name="Aono N."/>
            <person name="Aoyama T."/>
            <person name="Ambrose B.A."/>
            <person name="Ashton N.W."/>
            <person name="Axtell M.J."/>
            <person name="Barker E."/>
            <person name="Barker M.S."/>
            <person name="Bennetzen J.L."/>
            <person name="Bonawitz N.D."/>
            <person name="Chapple C."/>
            <person name="Cheng C."/>
            <person name="Correa L.G."/>
            <person name="Dacre M."/>
            <person name="DeBarry J."/>
            <person name="Dreyer I."/>
            <person name="Elias M."/>
            <person name="Engstrom E.M."/>
            <person name="Estelle M."/>
            <person name="Feng L."/>
            <person name="Finet C."/>
            <person name="Floyd S.K."/>
            <person name="Frommer W.B."/>
            <person name="Fujita T."/>
            <person name="Gramzow L."/>
            <person name="Gutensohn M."/>
            <person name="Harholt J."/>
            <person name="Hattori M."/>
            <person name="Heyl A."/>
            <person name="Hirai T."/>
            <person name="Hiwatashi Y."/>
            <person name="Ishikawa M."/>
            <person name="Iwata M."/>
            <person name="Karol K.G."/>
            <person name="Koehler B."/>
            <person name="Kolukisaoglu U."/>
            <person name="Kubo M."/>
            <person name="Kurata T."/>
            <person name="Lalonde S."/>
            <person name="Li K."/>
            <person name="Li Y."/>
            <person name="Litt A."/>
            <person name="Lyons E."/>
            <person name="Manning G."/>
            <person name="Maruyama T."/>
            <person name="Michael T.P."/>
            <person name="Mikami K."/>
            <person name="Miyazaki S."/>
            <person name="Morinaga S."/>
            <person name="Murata T."/>
            <person name="Mueller-Roeber B."/>
            <person name="Nelson D.R."/>
            <person name="Obara M."/>
            <person name="Oguri Y."/>
            <person name="Olmstead R.G."/>
            <person name="Onodera N."/>
            <person name="Petersen B.L."/>
            <person name="Pils B."/>
            <person name="Prigge M."/>
            <person name="Rensing S.A."/>
            <person name="Riano-Pachon D.M."/>
            <person name="Roberts A.W."/>
            <person name="Sato Y."/>
            <person name="Scheller H.V."/>
            <person name="Schulz B."/>
            <person name="Schulz C."/>
            <person name="Shakirov E.V."/>
            <person name="Shibagaki N."/>
            <person name="Shinohara N."/>
            <person name="Shippen D.E."/>
            <person name="Soerensen I."/>
            <person name="Sotooka R."/>
            <person name="Sugimoto N."/>
            <person name="Sugita M."/>
            <person name="Sumikawa N."/>
            <person name="Tanurdzic M."/>
            <person name="Theissen G."/>
            <person name="Ulvskov P."/>
            <person name="Wakazuki S."/>
            <person name="Weng J.K."/>
            <person name="Willats W.W."/>
            <person name="Wipf D."/>
            <person name="Wolf P.G."/>
            <person name="Yang L."/>
            <person name="Zimmer A.D."/>
            <person name="Zhu Q."/>
            <person name="Mitros T."/>
            <person name="Hellsten U."/>
            <person name="Loque D."/>
            <person name="Otillar R."/>
            <person name="Salamov A."/>
            <person name="Schmutz J."/>
            <person name="Shapiro H."/>
            <person name="Lindquist E."/>
            <person name="Lucas S."/>
            <person name="Rokhsar D."/>
            <person name="Grigoriev I.V."/>
        </authorList>
    </citation>
    <scope>NUCLEOTIDE SEQUENCE [LARGE SCALE GENOMIC DNA]</scope>
</reference>
<evidence type="ECO:0000256" key="5">
    <source>
        <dbReference type="ARBA" id="ARBA00023136"/>
    </source>
</evidence>
<dbReference type="AlphaFoldDB" id="D8REU7"/>
<dbReference type="Proteomes" id="UP000001514">
    <property type="component" value="Unassembled WGS sequence"/>
</dbReference>
<organism evidence="9">
    <name type="scientific">Selaginella moellendorffii</name>
    <name type="common">Spikemoss</name>
    <dbReference type="NCBI Taxonomy" id="88036"/>
    <lineage>
        <taxon>Eukaryota</taxon>
        <taxon>Viridiplantae</taxon>
        <taxon>Streptophyta</taxon>
        <taxon>Embryophyta</taxon>
        <taxon>Tracheophyta</taxon>
        <taxon>Lycopodiopsida</taxon>
        <taxon>Selaginellales</taxon>
        <taxon>Selaginellaceae</taxon>
        <taxon>Selaginella</taxon>
    </lineage>
</organism>
<keyword evidence="7" id="KW-1003">Cell membrane</keyword>
<accession>D8REU7</accession>
<keyword evidence="6 7" id="KW-0968">Cytoplasmic vesicle</keyword>
<keyword evidence="5 7" id="KW-0472">Membrane</keyword>
<evidence type="ECO:0000256" key="4">
    <source>
        <dbReference type="ARBA" id="ARBA00022989"/>
    </source>
</evidence>
<dbReference type="GO" id="GO:0055038">
    <property type="term" value="C:recycling endosome membrane"/>
    <property type="evidence" value="ECO:0000318"/>
    <property type="project" value="GO_Central"/>
</dbReference>
<sequence>QESIRKKERELKEKEEQLTRREQVIYAAGIFLEEKNWPPFFPIIRHDIRRDIPLHLQRLQYMAFASWLGFVLCLAWNFIAVSGAWAHKTVSSSYAAGVQIWFLAIIYMLAGIPGSYGLWYRPLYNAMRSDSGLRFGWFFLCYLVHICFCIVASIGPPIVFKGKSLAGILPALQVFSNTVGVGILYLVGFALFCVETLLCIWVLQQVYRYFRNSGAAAESKRQSGGA</sequence>
<evidence type="ECO:0000256" key="7">
    <source>
        <dbReference type="RuleBase" id="RU363122"/>
    </source>
</evidence>
<name>D8REU7_SELML</name>
<evidence type="ECO:0000313" key="8">
    <source>
        <dbReference type="EMBL" id="EFJ29726.1"/>
    </source>
</evidence>
<feature type="non-terminal residue" evidence="8">
    <location>
        <position position="1"/>
    </location>
</feature>
<keyword evidence="7" id="KW-0813">Transport</keyword>
<keyword evidence="3 7" id="KW-0812">Transmembrane</keyword>
<dbReference type="Pfam" id="PF04144">
    <property type="entry name" value="SCAMP"/>
    <property type="match status" value="1"/>
</dbReference>
<dbReference type="OMA" id="QMVMELM"/>
<evidence type="ECO:0000256" key="2">
    <source>
        <dbReference type="ARBA" id="ARBA00010482"/>
    </source>
</evidence>
<feature type="transmembrane region" description="Helical" evidence="7">
    <location>
        <begin position="179"/>
        <end position="203"/>
    </location>
</feature>
<dbReference type="InterPro" id="IPR007273">
    <property type="entry name" value="SCAMP"/>
</dbReference>
<dbReference type="PANTHER" id="PTHR10687">
    <property type="entry name" value="SECRETORY CARRIER-ASSOCIATED MEMBRANE PROTEIN SCAMP"/>
    <property type="match status" value="1"/>
</dbReference>
<comment type="similarity">
    <text evidence="2 7">Belongs to the SCAMP family.</text>
</comment>
<proteinExistence type="inferred from homology"/>
<dbReference type="EMBL" id="GL377577">
    <property type="protein sequence ID" value="EFJ29726.1"/>
    <property type="molecule type" value="Genomic_DNA"/>
</dbReference>
<feature type="transmembrane region" description="Helical" evidence="7">
    <location>
        <begin position="59"/>
        <end position="79"/>
    </location>
</feature>
<evidence type="ECO:0000313" key="9">
    <source>
        <dbReference type="Proteomes" id="UP000001514"/>
    </source>
</evidence>
<dbReference type="GO" id="GO:0030658">
    <property type="term" value="C:transport vesicle membrane"/>
    <property type="evidence" value="ECO:0007669"/>
    <property type="project" value="UniProtKB-SubCell"/>
</dbReference>
<protein>
    <recommendedName>
        <fullName evidence="7">Secretory carrier-associated membrane protein</fullName>
        <shortName evidence="7">Secretory carrier membrane protein</shortName>
    </recommendedName>
</protein>
<keyword evidence="4 7" id="KW-1133">Transmembrane helix</keyword>